<dbReference type="SMART" id="SM00256">
    <property type="entry name" value="FBOX"/>
    <property type="match status" value="1"/>
</dbReference>
<feature type="non-terminal residue" evidence="2">
    <location>
        <position position="1"/>
    </location>
</feature>
<reference evidence="2 3" key="1">
    <citation type="journal article" date="2022" name="Nat. Genet.">
        <title>Improved pea reference genome and pan-genome highlight genomic features and evolutionary characteristics.</title>
        <authorList>
            <person name="Yang T."/>
            <person name="Liu R."/>
            <person name="Luo Y."/>
            <person name="Hu S."/>
            <person name="Wang D."/>
            <person name="Wang C."/>
            <person name="Pandey M.K."/>
            <person name="Ge S."/>
            <person name="Xu Q."/>
            <person name="Li N."/>
            <person name="Li G."/>
            <person name="Huang Y."/>
            <person name="Saxena R.K."/>
            <person name="Ji Y."/>
            <person name="Li M."/>
            <person name="Yan X."/>
            <person name="He Y."/>
            <person name="Liu Y."/>
            <person name="Wang X."/>
            <person name="Xiang C."/>
            <person name="Varshney R.K."/>
            <person name="Ding H."/>
            <person name="Gao S."/>
            <person name="Zong X."/>
        </authorList>
    </citation>
    <scope>NUCLEOTIDE SEQUENCE [LARGE SCALE GENOMIC DNA]</scope>
    <source>
        <strain evidence="2 3">cv. Zhongwan 6</strain>
    </source>
</reference>
<dbReference type="PROSITE" id="PS50181">
    <property type="entry name" value="FBOX"/>
    <property type="match status" value="1"/>
</dbReference>
<dbReference type="InterPro" id="IPR050796">
    <property type="entry name" value="SCF_F-box_component"/>
</dbReference>
<protein>
    <recommendedName>
        <fullName evidence="1">F-box domain-containing protein</fullName>
    </recommendedName>
</protein>
<dbReference type="PANTHER" id="PTHR31672:SF13">
    <property type="entry name" value="F-BOX PROTEIN CPR30-LIKE"/>
    <property type="match status" value="1"/>
</dbReference>
<proteinExistence type="predicted"/>
<dbReference type="NCBIfam" id="TIGR01640">
    <property type="entry name" value="F_box_assoc_1"/>
    <property type="match status" value="1"/>
</dbReference>
<dbReference type="AlphaFoldDB" id="A0A9D5BEY2"/>
<evidence type="ECO:0000259" key="1">
    <source>
        <dbReference type="PROSITE" id="PS50181"/>
    </source>
</evidence>
<dbReference type="InterPro" id="IPR006527">
    <property type="entry name" value="F-box-assoc_dom_typ1"/>
</dbReference>
<comment type="caution">
    <text evidence="2">The sequence shown here is derived from an EMBL/GenBank/DDBJ whole genome shotgun (WGS) entry which is preliminary data.</text>
</comment>
<dbReference type="Gramene" id="Psat01G0144700-T1">
    <property type="protein sequence ID" value="KAI5442375.1"/>
    <property type="gene ID" value="KIW84_011447"/>
</dbReference>
<keyword evidence="3" id="KW-1185">Reference proteome</keyword>
<dbReference type="InterPro" id="IPR001810">
    <property type="entry name" value="F-box_dom"/>
</dbReference>
<dbReference type="Proteomes" id="UP001058974">
    <property type="component" value="Chromosome 1"/>
</dbReference>
<dbReference type="EMBL" id="JAMSHJ010000001">
    <property type="protein sequence ID" value="KAI5442375.1"/>
    <property type="molecule type" value="Genomic_DNA"/>
</dbReference>
<dbReference type="Gene3D" id="1.20.1280.50">
    <property type="match status" value="1"/>
</dbReference>
<sequence>DIVLQMNLLPPSKSWGQGHSTKSVSPNFLPEELITIVLSLLPVKSVTRLRCVSPSWNSFITDPTFVKLHLSRSSPNDRLTLVYTPDCAEVSFTVISLLQKPPITVKIPADPYRHLRNTDCFYIIGSCNGLICLFGQCFTAISCQEMWFRCWNPATRTLSKKFRYSPDQLFPFTYPPHLVFGYDQSSNTYKVVYLVPKRKYTKVYRFGDNVWRDIQNSPVDHDYAIHLVIVRGTVNWLAISRYSAFRYNCKAITIDQFVIISLDFSTETHTQLRLPGGFKEVPFVAPNLSVLNDSLCFSHDFQQTHFIIWKMMEFGVENSWNQFLKISYQSIEIYDHLNNSNFHMLPVCLSEKSDNILLTNSLETQSILYNLRYNTVERIKKTGWLNGWKYVESLVTFP</sequence>
<evidence type="ECO:0000313" key="3">
    <source>
        <dbReference type="Proteomes" id="UP001058974"/>
    </source>
</evidence>
<name>A0A9D5BEY2_PEA</name>
<accession>A0A9D5BEY2</accession>
<dbReference type="PANTHER" id="PTHR31672">
    <property type="entry name" value="BNACNNG10540D PROTEIN"/>
    <property type="match status" value="1"/>
</dbReference>
<dbReference type="Pfam" id="PF00646">
    <property type="entry name" value="F-box"/>
    <property type="match status" value="1"/>
</dbReference>
<dbReference type="Pfam" id="PF07734">
    <property type="entry name" value="FBA_1"/>
    <property type="match status" value="1"/>
</dbReference>
<feature type="domain" description="F-box" evidence="1">
    <location>
        <begin position="23"/>
        <end position="68"/>
    </location>
</feature>
<dbReference type="InterPro" id="IPR036047">
    <property type="entry name" value="F-box-like_dom_sf"/>
</dbReference>
<organism evidence="2 3">
    <name type="scientific">Pisum sativum</name>
    <name type="common">Garden pea</name>
    <name type="synonym">Lathyrus oleraceus</name>
    <dbReference type="NCBI Taxonomy" id="3888"/>
    <lineage>
        <taxon>Eukaryota</taxon>
        <taxon>Viridiplantae</taxon>
        <taxon>Streptophyta</taxon>
        <taxon>Embryophyta</taxon>
        <taxon>Tracheophyta</taxon>
        <taxon>Spermatophyta</taxon>
        <taxon>Magnoliopsida</taxon>
        <taxon>eudicotyledons</taxon>
        <taxon>Gunneridae</taxon>
        <taxon>Pentapetalae</taxon>
        <taxon>rosids</taxon>
        <taxon>fabids</taxon>
        <taxon>Fabales</taxon>
        <taxon>Fabaceae</taxon>
        <taxon>Papilionoideae</taxon>
        <taxon>50 kb inversion clade</taxon>
        <taxon>NPAAA clade</taxon>
        <taxon>Hologalegina</taxon>
        <taxon>IRL clade</taxon>
        <taxon>Fabeae</taxon>
        <taxon>Lathyrus</taxon>
    </lineage>
</organism>
<gene>
    <name evidence="2" type="ORF">KIW84_011447</name>
</gene>
<dbReference type="InterPro" id="IPR017451">
    <property type="entry name" value="F-box-assoc_interact_dom"/>
</dbReference>
<evidence type="ECO:0000313" key="2">
    <source>
        <dbReference type="EMBL" id="KAI5442375.1"/>
    </source>
</evidence>
<dbReference type="SUPFAM" id="SSF81383">
    <property type="entry name" value="F-box domain"/>
    <property type="match status" value="1"/>
</dbReference>